<dbReference type="Pfam" id="PF00246">
    <property type="entry name" value="Peptidase_M14"/>
    <property type="match status" value="2"/>
</dbReference>
<feature type="domain" description="PI-PLC Y-box" evidence="13">
    <location>
        <begin position="508"/>
        <end position="593"/>
    </location>
</feature>
<evidence type="ECO:0000256" key="10">
    <source>
        <dbReference type="ARBA" id="ARBA00023157"/>
    </source>
</evidence>
<evidence type="ECO:0000256" key="12">
    <source>
        <dbReference type="SAM" id="SignalP"/>
    </source>
</evidence>
<dbReference type="GO" id="GO:0004181">
    <property type="term" value="F:metallocarboxypeptidase activity"/>
    <property type="evidence" value="ECO:0007669"/>
    <property type="project" value="InterPro"/>
</dbReference>
<feature type="domain" description="Peptidase M14" evidence="14">
    <location>
        <begin position="352"/>
        <end position="659"/>
    </location>
</feature>
<dbReference type="PROSITE" id="PS50008">
    <property type="entry name" value="PIPLC_Y_DOMAIN"/>
    <property type="match status" value="1"/>
</dbReference>
<dbReference type="Gene3D" id="3.30.70.340">
    <property type="entry name" value="Metallocarboxypeptidase-like"/>
    <property type="match status" value="1"/>
</dbReference>
<dbReference type="PANTHER" id="PTHR11705:SF140">
    <property type="entry name" value="FI02848P-RELATED"/>
    <property type="match status" value="1"/>
</dbReference>
<dbReference type="SMART" id="SM00631">
    <property type="entry name" value="Zn_pept"/>
    <property type="match status" value="2"/>
</dbReference>
<dbReference type="AlphaFoldDB" id="A0A922MUC5"/>
<comment type="caution">
    <text evidence="11">Lacks conserved residue(s) required for the propagation of feature annotation.</text>
</comment>
<keyword evidence="8" id="KW-0862">Zinc</keyword>
<dbReference type="EMBL" id="JACEFF010000119">
    <property type="protein sequence ID" value="KAH9643630.1"/>
    <property type="molecule type" value="Genomic_DNA"/>
</dbReference>
<dbReference type="GO" id="GO:0035556">
    <property type="term" value="P:intracellular signal transduction"/>
    <property type="evidence" value="ECO:0007669"/>
    <property type="project" value="InterPro"/>
</dbReference>
<dbReference type="GO" id="GO:0006629">
    <property type="term" value="P:lipid metabolic process"/>
    <property type="evidence" value="ECO:0007669"/>
    <property type="project" value="InterPro"/>
</dbReference>
<sequence>MASLLIVFVAFGFISQIYCSSQYDNHTLIRLHPTSLEHQKSVTQFNDPLGEIEIMKESRGVNDTLDILVPPTRMNFVHEYANSNGLLLEEKQKNYGREWVAPAMALYLVHRLTTDPAALQKGGELDGVDWYILPLVNPDGYEYSRSSTSNRMWRKTRSKHSASRCYGVDGNRNYGYKWAVSGVSNDPCHKETYAGPKPFSEPETRMVRNIMMDNAKRMKLYVSLHSYGQYLVYPWGFTGDYLPKQWKKLDNMAKAVSDAVERAGGQPFKVLSAGKWYPAAGGSDDFAFGAAGVPYSYTMELTEGYEFTYPENLLKTILPQFYEGFKEFAGRIRAEFVINKTNDAAICGCKSLRFCYEEMLHTLLDRDEASCIEDAAIGASTVVLSKERPTTDNPEEQETKPTIIIEAGQQGGTESVGLALYVIEQLVACEENDQMLQNVNWVILPCTNPDGQEYSRYSQIPWKKNLRPSDDQLSYGVDITRNFDIKWGSCTKIESGFSPIYPGVAPESENETIFIKNIIQKHKKWAKMYVSLKRDGHSIHYPYGYKRDPFHPSSLLRRVAGDITMRVNQRTGGVHLFINSSLFVYEGKPHCGHSVDYAFENGIPLSYEMRVFLGSDNKILSKFQPLPRGYDNSLRNGYLSGIREMYNVLTNEKKYGKIT</sequence>
<evidence type="ECO:0000256" key="4">
    <source>
        <dbReference type="ARBA" id="ARBA00022670"/>
    </source>
</evidence>
<keyword evidence="6 12" id="KW-0732">Signal</keyword>
<dbReference type="PROSITE" id="PS52035">
    <property type="entry name" value="PEPTIDASE_M14"/>
    <property type="match status" value="2"/>
</dbReference>
<evidence type="ECO:0008006" key="17">
    <source>
        <dbReference type="Google" id="ProtNLM"/>
    </source>
</evidence>
<keyword evidence="4" id="KW-0645">Protease</keyword>
<feature type="signal peptide" evidence="12">
    <location>
        <begin position="1"/>
        <end position="19"/>
    </location>
</feature>
<evidence type="ECO:0000256" key="1">
    <source>
        <dbReference type="ARBA" id="ARBA00001947"/>
    </source>
</evidence>
<feature type="active site" description="Proton donor/acceptor" evidence="11">
    <location>
        <position position="300"/>
    </location>
</feature>
<evidence type="ECO:0000256" key="8">
    <source>
        <dbReference type="ARBA" id="ARBA00022833"/>
    </source>
</evidence>
<keyword evidence="10" id="KW-1015">Disulfide bond</keyword>
<dbReference type="FunFam" id="3.40.630.10:FF:000084">
    <property type="entry name" value="Carboxypeptidase B2"/>
    <property type="match status" value="1"/>
</dbReference>
<reference evidence="15" key="1">
    <citation type="journal article" date="2021" name="G3 (Bethesda)">
        <title>Genome and transcriptome analysis of the beet armyworm Spodoptera exigua reveals targets for pest control. .</title>
        <authorList>
            <person name="Simon S."/>
            <person name="Breeschoten T."/>
            <person name="Jansen H.J."/>
            <person name="Dirks R.P."/>
            <person name="Schranz M.E."/>
            <person name="Ros V.I.D."/>
        </authorList>
    </citation>
    <scope>NUCLEOTIDE SEQUENCE</scope>
    <source>
        <strain evidence="15">TB_SE_WUR_2020</strain>
    </source>
</reference>
<comment type="cofactor">
    <cofactor evidence="1">
        <name>Zn(2+)</name>
        <dbReference type="ChEBI" id="CHEBI:29105"/>
    </cofactor>
</comment>
<dbReference type="PANTHER" id="PTHR11705">
    <property type="entry name" value="PROTEASE FAMILY M14 CARBOXYPEPTIDASE A,B"/>
    <property type="match status" value="1"/>
</dbReference>
<evidence type="ECO:0000256" key="9">
    <source>
        <dbReference type="ARBA" id="ARBA00023049"/>
    </source>
</evidence>
<comment type="similarity">
    <text evidence="2 11">Belongs to the peptidase M14 family.</text>
</comment>
<dbReference type="InterPro" id="IPR001711">
    <property type="entry name" value="PLipase_C_Pinositol-sp_Y"/>
</dbReference>
<dbReference type="GO" id="GO:0008270">
    <property type="term" value="F:zinc ion binding"/>
    <property type="evidence" value="ECO:0007669"/>
    <property type="project" value="InterPro"/>
</dbReference>
<accession>A0A922MUC5</accession>
<dbReference type="Gene3D" id="3.40.630.10">
    <property type="entry name" value="Zn peptidases"/>
    <property type="match status" value="2"/>
</dbReference>
<evidence type="ECO:0000259" key="14">
    <source>
        <dbReference type="PROSITE" id="PS52035"/>
    </source>
</evidence>
<feature type="domain" description="Peptidase M14" evidence="14">
    <location>
        <begin position="96"/>
        <end position="332"/>
    </location>
</feature>
<keyword evidence="5" id="KW-0479">Metal-binding</keyword>
<comment type="caution">
    <text evidence="15">The sequence shown here is derived from an EMBL/GenBank/DDBJ whole genome shotgun (WGS) entry which is preliminary data.</text>
</comment>
<feature type="chain" id="PRO_5037057828" description="Carboxypeptidase B" evidence="12">
    <location>
        <begin position="20"/>
        <end position="659"/>
    </location>
</feature>
<dbReference type="InterPro" id="IPR036990">
    <property type="entry name" value="M14A-like_propep"/>
</dbReference>
<keyword evidence="3" id="KW-0121">Carboxypeptidase</keyword>
<evidence type="ECO:0000259" key="13">
    <source>
        <dbReference type="PROSITE" id="PS50008"/>
    </source>
</evidence>
<evidence type="ECO:0000256" key="6">
    <source>
        <dbReference type="ARBA" id="ARBA00022729"/>
    </source>
</evidence>
<dbReference type="SUPFAM" id="SSF54897">
    <property type="entry name" value="Protease propeptides/inhibitors"/>
    <property type="match status" value="1"/>
</dbReference>
<dbReference type="SUPFAM" id="SSF53187">
    <property type="entry name" value="Zn-dependent exopeptidases"/>
    <property type="match status" value="2"/>
</dbReference>
<evidence type="ECO:0000313" key="15">
    <source>
        <dbReference type="EMBL" id="KAH9643630.1"/>
    </source>
</evidence>
<evidence type="ECO:0000256" key="3">
    <source>
        <dbReference type="ARBA" id="ARBA00022645"/>
    </source>
</evidence>
<evidence type="ECO:0000313" key="16">
    <source>
        <dbReference type="Proteomes" id="UP000814243"/>
    </source>
</evidence>
<evidence type="ECO:0000256" key="11">
    <source>
        <dbReference type="PROSITE-ProRule" id="PRU01379"/>
    </source>
</evidence>
<evidence type="ECO:0000256" key="7">
    <source>
        <dbReference type="ARBA" id="ARBA00022801"/>
    </source>
</evidence>
<dbReference type="GO" id="GO:0006508">
    <property type="term" value="P:proteolysis"/>
    <property type="evidence" value="ECO:0007669"/>
    <property type="project" value="UniProtKB-KW"/>
</dbReference>
<dbReference type="InterPro" id="IPR000834">
    <property type="entry name" value="Peptidase_M14"/>
</dbReference>
<evidence type="ECO:0000256" key="2">
    <source>
        <dbReference type="ARBA" id="ARBA00005988"/>
    </source>
</evidence>
<keyword evidence="7" id="KW-0378">Hydrolase</keyword>
<keyword evidence="9" id="KW-0482">Metalloprotease</keyword>
<name>A0A922MUC5_SPOEX</name>
<proteinExistence type="inferred from homology"/>
<dbReference type="GO" id="GO:0005615">
    <property type="term" value="C:extracellular space"/>
    <property type="evidence" value="ECO:0007669"/>
    <property type="project" value="TreeGrafter"/>
</dbReference>
<dbReference type="Proteomes" id="UP000814243">
    <property type="component" value="Unassembled WGS sequence"/>
</dbReference>
<dbReference type="GO" id="GO:0004435">
    <property type="term" value="F:phosphatidylinositol-4,5-bisphosphate phospholipase C activity"/>
    <property type="evidence" value="ECO:0007669"/>
    <property type="project" value="InterPro"/>
</dbReference>
<gene>
    <name evidence="15" type="ORF">HF086_006106</name>
</gene>
<organism evidence="15 16">
    <name type="scientific">Spodoptera exigua</name>
    <name type="common">Beet armyworm</name>
    <name type="synonym">Noctua fulgens</name>
    <dbReference type="NCBI Taxonomy" id="7107"/>
    <lineage>
        <taxon>Eukaryota</taxon>
        <taxon>Metazoa</taxon>
        <taxon>Ecdysozoa</taxon>
        <taxon>Arthropoda</taxon>
        <taxon>Hexapoda</taxon>
        <taxon>Insecta</taxon>
        <taxon>Pterygota</taxon>
        <taxon>Neoptera</taxon>
        <taxon>Endopterygota</taxon>
        <taxon>Lepidoptera</taxon>
        <taxon>Glossata</taxon>
        <taxon>Ditrysia</taxon>
        <taxon>Noctuoidea</taxon>
        <taxon>Noctuidae</taxon>
        <taxon>Amphipyrinae</taxon>
        <taxon>Spodoptera</taxon>
    </lineage>
</organism>
<protein>
    <recommendedName>
        <fullName evidence="17">Carboxypeptidase B</fullName>
    </recommendedName>
</protein>
<evidence type="ECO:0000256" key="5">
    <source>
        <dbReference type="ARBA" id="ARBA00022723"/>
    </source>
</evidence>